<dbReference type="PANTHER" id="PTHR21666:SF270">
    <property type="entry name" value="MUREIN HYDROLASE ACTIVATOR ENVC"/>
    <property type="match status" value="1"/>
</dbReference>
<proteinExistence type="predicted"/>
<dbReference type="SUPFAM" id="SSF54106">
    <property type="entry name" value="LysM domain"/>
    <property type="match status" value="2"/>
</dbReference>
<comment type="caution">
    <text evidence="3">The sequence shown here is derived from an EMBL/GenBank/DDBJ whole genome shotgun (WGS) entry which is preliminary data.</text>
</comment>
<keyword evidence="1" id="KW-1133">Transmembrane helix</keyword>
<dbReference type="CDD" id="cd00118">
    <property type="entry name" value="LysM"/>
    <property type="match status" value="2"/>
</dbReference>
<dbReference type="STRING" id="1798512.A3A39_00800"/>
<dbReference type="SUPFAM" id="SSF51261">
    <property type="entry name" value="Duplicated hybrid motif"/>
    <property type="match status" value="1"/>
</dbReference>
<dbReference type="Pfam" id="PF01551">
    <property type="entry name" value="Peptidase_M23"/>
    <property type="match status" value="1"/>
</dbReference>
<dbReference type="PROSITE" id="PS51782">
    <property type="entry name" value="LYSM"/>
    <property type="match status" value="2"/>
</dbReference>
<dbReference type="Gene3D" id="2.70.70.10">
    <property type="entry name" value="Glucose Permease (Domain IIA)"/>
    <property type="match status" value="1"/>
</dbReference>
<dbReference type="Pfam" id="PF01476">
    <property type="entry name" value="LysM"/>
    <property type="match status" value="2"/>
</dbReference>
<dbReference type="Gene3D" id="3.10.350.10">
    <property type="entry name" value="LysM domain"/>
    <property type="match status" value="2"/>
</dbReference>
<protein>
    <recommendedName>
        <fullName evidence="2">LysM domain-containing protein</fullName>
    </recommendedName>
</protein>
<dbReference type="InterPro" id="IPR016047">
    <property type="entry name" value="M23ase_b-sheet_dom"/>
</dbReference>
<dbReference type="EMBL" id="MFLZ01000042">
    <property type="protein sequence ID" value="OGG79143.1"/>
    <property type="molecule type" value="Genomic_DNA"/>
</dbReference>
<dbReference type="InterPro" id="IPR036779">
    <property type="entry name" value="LysM_dom_sf"/>
</dbReference>
<dbReference type="InterPro" id="IPR050570">
    <property type="entry name" value="Cell_wall_metabolism_enzyme"/>
</dbReference>
<feature type="transmembrane region" description="Helical" evidence="1">
    <location>
        <begin position="49"/>
        <end position="68"/>
    </location>
</feature>
<accession>A0A1F6EZY8</accession>
<evidence type="ECO:0000256" key="1">
    <source>
        <dbReference type="SAM" id="Phobius"/>
    </source>
</evidence>
<feature type="domain" description="LysM" evidence="2">
    <location>
        <begin position="203"/>
        <end position="252"/>
    </location>
</feature>
<dbReference type="CDD" id="cd12797">
    <property type="entry name" value="M23_peptidase"/>
    <property type="match status" value="1"/>
</dbReference>
<evidence type="ECO:0000313" key="3">
    <source>
        <dbReference type="EMBL" id="OGG79143.1"/>
    </source>
</evidence>
<dbReference type="InterPro" id="IPR018392">
    <property type="entry name" value="LysM"/>
</dbReference>
<dbReference type="PANTHER" id="PTHR21666">
    <property type="entry name" value="PEPTIDASE-RELATED"/>
    <property type="match status" value="1"/>
</dbReference>
<evidence type="ECO:0000259" key="2">
    <source>
        <dbReference type="PROSITE" id="PS51782"/>
    </source>
</evidence>
<keyword evidence="1" id="KW-0812">Transmembrane</keyword>
<dbReference type="GO" id="GO:0004222">
    <property type="term" value="F:metalloendopeptidase activity"/>
    <property type="evidence" value="ECO:0007669"/>
    <property type="project" value="TreeGrafter"/>
</dbReference>
<name>A0A1F6EZY8_9BACT</name>
<dbReference type="Proteomes" id="UP000177372">
    <property type="component" value="Unassembled WGS sequence"/>
</dbReference>
<evidence type="ECO:0000313" key="4">
    <source>
        <dbReference type="Proteomes" id="UP000177372"/>
    </source>
</evidence>
<reference evidence="3 4" key="1">
    <citation type="journal article" date="2016" name="Nat. Commun.">
        <title>Thousands of microbial genomes shed light on interconnected biogeochemical processes in an aquifer system.</title>
        <authorList>
            <person name="Anantharaman K."/>
            <person name="Brown C.T."/>
            <person name="Hug L.A."/>
            <person name="Sharon I."/>
            <person name="Castelle C.J."/>
            <person name="Probst A.J."/>
            <person name="Thomas B.C."/>
            <person name="Singh A."/>
            <person name="Wilkins M.J."/>
            <person name="Karaoz U."/>
            <person name="Brodie E.L."/>
            <person name="Williams K.H."/>
            <person name="Hubbard S.S."/>
            <person name="Banfield J.F."/>
        </authorList>
    </citation>
    <scope>NUCLEOTIDE SEQUENCE [LARGE SCALE GENOMIC DNA]</scope>
</reference>
<keyword evidence="1" id="KW-0472">Membrane</keyword>
<feature type="domain" description="LysM" evidence="2">
    <location>
        <begin position="153"/>
        <end position="197"/>
    </location>
</feature>
<dbReference type="InterPro" id="IPR011055">
    <property type="entry name" value="Dup_hybrid_motif"/>
</dbReference>
<dbReference type="AlphaFoldDB" id="A0A1F6EZY8"/>
<dbReference type="SMART" id="SM00257">
    <property type="entry name" value="LysM"/>
    <property type="match status" value="2"/>
</dbReference>
<organism evidence="3 4">
    <name type="scientific">Candidatus Kaiserbacteria bacterium RIFCSPLOWO2_01_FULL_54_13</name>
    <dbReference type="NCBI Taxonomy" id="1798512"/>
    <lineage>
        <taxon>Bacteria</taxon>
        <taxon>Candidatus Kaiseribacteriota</taxon>
    </lineage>
</organism>
<sequence>MREIKGSAFAYLLTSDDKSRRNRLIVDSHTDSPAGPASSHAGRHSSSFAAARSAVSLISLLILVGTVLPASARAGILSDFFASLRGGSEKQNASDAVGNLQAMELPKPAMNVDPSAGRGGGDITIVDDSALMPEEGPSGTIADIERPKNATISIYVVRPGDTLSGIAKMFGVSANTILWANDLPRGSRLQIGQTLTILPVTGVRYTVKKGDTLSSVAKRFGGDADEIASFNGLEGPLALGAEIIIPDGEVAIPAAAPRVRVPSYAAAVGTPAQVGYYLRPIAGGLKSQGIHGYNGVDIAAPSGTPILASAEGDVIIAKLSGWNGGYGAYTVIQHGNGSQTLYAHASSLIVSAGQHVQQGQVVGYVGRTGKATGSHVHFEIRNGIRNPF</sequence>
<gene>
    <name evidence="3" type="ORF">A3A39_00800</name>
</gene>